<dbReference type="PRINTS" id="PR00081">
    <property type="entry name" value="GDHRDH"/>
</dbReference>
<gene>
    <name evidence="7" type="ORF">L211DRAFT_834245</name>
</gene>
<evidence type="ECO:0000313" key="8">
    <source>
        <dbReference type="Proteomes" id="UP000267821"/>
    </source>
</evidence>
<name>A0A3N4LX75_9PEZI</name>
<dbReference type="PROSITE" id="PS00061">
    <property type="entry name" value="ADH_SHORT"/>
    <property type="match status" value="1"/>
</dbReference>
<dbReference type="EMBL" id="ML121531">
    <property type="protein sequence ID" value="RPB27390.1"/>
    <property type="molecule type" value="Genomic_DNA"/>
</dbReference>
<evidence type="ECO:0000256" key="2">
    <source>
        <dbReference type="ARBA" id="ARBA00022857"/>
    </source>
</evidence>
<reference evidence="7 8" key="1">
    <citation type="journal article" date="2018" name="Nat. Ecol. Evol.">
        <title>Pezizomycetes genomes reveal the molecular basis of ectomycorrhizal truffle lifestyle.</title>
        <authorList>
            <person name="Murat C."/>
            <person name="Payen T."/>
            <person name="Noel B."/>
            <person name="Kuo A."/>
            <person name="Morin E."/>
            <person name="Chen J."/>
            <person name="Kohler A."/>
            <person name="Krizsan K."/>
            <person name="Balestrini R."/>
            <person name="Da Silva C."/>
            <person name="Montanini B."/>
            <person name="Hainaut M."/>
            <person name="Levati E."/>
            <person name="Barry K.W."/>
            <person name="Belfiori B."/>
            <person name="Cichocki N."/>
            <person name="Clum A."/>
            <person name="Dockter R.B."/>
            <person name="Fauchery L."/>
            <person name="Guy J."/>
            <person name="Iotti M."/>
            <person name="Le Tacon F."/>
            <person name="Lindquist E.A."/>
            <person name="Lipzen A."/>
            <person name="Malagnac F."/>
            <person name="Mello A."/>
            <person name="Molinier V."/>
            <person name="Miyauchi S."/>
            <person name="Poulain J."/>
            <person name="Riccioni C."/>
            <person name="Rubini A."/>
            <person name="Sitrit Y."/>
            <person name="Splivallo R."/>
            <person name="Traeger S."/>
            <person name="Wang M."/>
            <person name="Zifcakova L."/>
            <person name="Wipf D."/>
            <person name="Zambonelli A."/>
            <person name="Paolocci F."/>
            <person name="Nowrousian M."/>
            <person name="Ottonello S."/>
            <person name="Baldrian P."/>
            <person name="Spatafora J.W."/>
            <person name="Henrissat B."/>
            <person name="Nagy L.G."/>
            <person name="Aury J.M."/>
            <person name="Wincker P."/>
            <person name="Grigoriev I.V."/>
            <person name="Bonfante P."/>
            <person name="Martin F.M."/>
        </authorList>
    </citation>
    <scope>NUCLEOTIDE SEQUENCE [LARGE SCALE GENOMIC DNA]</scope>
    <source>
        <strain evidence="7 8">ATCC MYA-4762</strain>
    </source>
</reference>
<dbReference type="EC" id="1.1.1.250" evidence="5"/>
<comment type="similarity">
    <text evidence="1">Belongs to the short-chain dehydrogenases/reductases (SDR) family.</text>
</comment>
<dbReference type="InterPro" id="IPR036291">
    <property type="entry name" value="NAD(P)-bd_dom_sf"/>
</dbReference>
<evidence type="ECO:0000256" key="6">
    <source>
        <dbReference type="ARBA" id="ARBA00070881"/>
    </source>
</evidence>
<dbReference type="Gene3D" id="3.40.50.720">
    <property type="entry name" value="NAD(P)-binding Rossmann-like Domain"/>
    <property type="match status" value="1"/>
</dbReference>
<dbReference type="Pfam" id="PF13561">
    <property type="entry name" value="adh_short_C2"/>
    <property type="match status" value="1"/>
</dbReference>
<dbReference type="SUPFAM" id="SSF51735">
    <property type="entry name" value="NAD(P)-binding Rossmann-fold domains"/>
    <property type="match status" value="1"/>
</dbReference>
<sequence>MSKPTLSEFSLVGKTCIVTRGSGGLGKEFLTAFALSGANTACVDLSVSDGESVLAEVRTEVATHFSKSGTTHSIPQLRAYACNVTQEDQVKETVRKVVEDFGGRVDALVTAAGVVENFNAEEYPLERFKTVMDVNVNGTFLFAREVGAHMIANQNPGSIIMISSMSAKIVNRPQNQAAYNASKAAVSHLMKSMATEWAPHKIRVNALCPGYQFTPLLKNLLEKEGDMTGDWKRDTPMGRLGDPKELRGSVVFMASDASAFMTGHDLVVDGGYTVW</sequence>
<dbReference type="InterPro" id="IPR020904">
    <property type="entry name" value="Sc_DH/Rdtase_CS"/>
</dbReference>
<evidence type="ECO:0000256" key="1">
    <source>
        <dbReference type="ARBA" id="ARBA00006484"/>
    </source>
</evidence>
<dbReference type="AlphaFoldDB" id="A0A3N4LX75"/>
<evidence type="ECO:0000256" key="5">
    <source>
        <dbReference type="ARBA" id="ARBA00066831"/>
    </source>
</evidence>
<dbReference type="GO" id="GO:0005975">
    <property type="term" value="P:carbohydrate metabolic process"/>
    <property type="evidence" value="ECO:0007669"/>
    <property type="project" value="UniProtKB-ARBA"/>
</dbReference>
<comment type="pathway">
    <text evidence="4">Carbohydrate metabolism; D-arabinitol metabolism.</text>
</comment>
<dbReference type="PANTHER" id="PTHR43008:SF14">
    <property type="entry name" value="DEHYDROGENASE ARBD, PUTATIVE-RELATED"/>
    <property type="match status" value="1"/>
</dbReference>
<dbReference type="PANTHER" id="PTHR43008">
    <property type="entry name" value="BENZIL REDUCTASE"/>
    <property type="match status" value="1"/>
</dbReference>
<evidence type="ECO:0000256" key="4">
    <source>
        <dbReference type="ARBA" id="ARBA00060719"/>
    </source>
</evidence>
<accession>A0A3N4LX75</accession>
<dbReference type="InParanoid" id="A0A3N4LX75"/>
<evidence type="ECO:0000256" key="3">
    <source>
        <dbReference type="ARBA" id="ARBA00023002"/>
    </source>
</evidence>
<keyword evidence="2" id="KW-0521">NADP</keyword>
<dbReference type="FunFam" id="3.40.50.720:FF:000240">
    <property type="entry name" value="SDR family oxidoreductase"/>
    <property type="match status" value="1"/>
</dbReference>
<dbReference type="GO" id="GO:0050664">
    <property type="term" value="F:oxidoreductase activity, acting on NAD(P)H, oxygen as acceptor"/>
    <property type="evidence" value="ECO:0007669"/>
    <property type="project" value="TreeGrafter"/>
</dbReference>
<dbReference type="PRINTS" id="PR00080">
    <property type="entry name" value="SDRFAMILY"/>
</dbReference>
<organism evidence="7 8">
    <name type="scientific">Terfezia boudieri ATCC MYA-4762</name>
    <dbReference type="NCBI Taxonomy" id="1051890"/>
    <lineage>
        <taxon>Eukaryota</taxon>
        <taxon>Fungi</taxon>
        <taxon>Dikarya</taxon>
        <taxon>Ascomycota</taxon>
        <taxon>Pezizomycotina</taxon>
        <taxon>Pezizomycetes</taxon>
        <taxon>Pezizales</taxon>
        <taxon>Pezizaceae</taxon>
        <taxon>Terfezia</taxon>
    </lineage>
</organism>
<dbReference type="STRING" id="1051890.A0A3N4LX75"/>
<dbReference type="InterPro" id="IPR002347">
    <property type="entry name" value="SDR_fam"/>
</dbReference>
<keyword evidence="8" id="KW-1185">Reference proteome</keyword>
<protein>
    <recommendedName>
        <fullName evidence="6">D-arabinitol 2-dehydrogenase [ribulose-forming]</fullName>
        <ecNumber evidence="5">1.1.1.250</ecNumber>
    </recommendedName>
</protein>
<keyword evidence="3" id="KW-0560">Oxidoreductase</keyword>
<dbReference type="Proteomes" id="UP000267821">
    <property type="component" value="Unassembled WGS sequence"/>
</dbReference>
<dbReference type="GO" id="GO:0047038">
    <property type="term" value="F:D-arabinitol 2-dehydrogenase activity"/>
    <property type="evidence" value="ECO:0007669"/>
    <property type="project" value="UniProtKB-EC"/>
</dbReference>
<proteinExistence type="inferred from homology"/>
<evidence type="ECO:0000313" key="7">
    <source>
        <dbReference type="EMBL" id="RPB27390.1"/>
    </source>
</evidence>
<dbReference type="FunCoup" id="A0A3N4LX75">
    <property type="interactions" value="251"/>
</dbReference>
<dbReference type="OrthoDB" id="5307821at2759"/>